<evidence type="ECO:0000256" key="1">
    <source>
        <dbReference type="SAM" id="MobiDB-lite"/>
    </source>
</evidence>
<evidence type="ECO:0000313" key="2">
    <source>
        <dbReference type="EMBL" id="GAB1317960.1"/>
    </source>
</evidence>
<accession>A0ABQ0GJL7</accession>
<dbReference type="Proteomes" id="UP001628179">
    <property type="component" value="Unassembled WGS sequence"/>
</dbReference>
<organism evidence="2 3">
    <name type="scientific">Madurella fahalii</name>
    <dbReference type="NCBI Taxonomy" id="1157608"/>
    <lineage>
        <taxon>Eukaryota</taxon>
        <taxon>Fungi</taxon>
        <taxon>Dikarya</taxon>
        <taxon>Ascomycota</taxon>
        <taxon>Pezizomycotina</taxon>
        <taxon>Sordariomycetes</taxon>
        <taxon>Sordariomycetidae</taxon>
        <taxon>Sordariales</taxon>
        <taxon>Sordariales incertae sedis</taxon>
        <taxon>Madurella</taxon>
    </lineage>
</organism>
<name>A0ABQ0GJL7_9PEZI</name>
<feature type="region of interest" description="Disordered" evidence="1">
    <location>
        <begin position="42"/>
        <end position="65"/>
    </location>
</feature>
<evidence type="ECO:0000313" key="3">
    <source>
        <dbReference type="Proteomes" id="UP001628179"/>
    </source>
</evidence>
<comment type="caution">
    <text evidence="2">The sequence shown here is derived from an EMBL/GenBank/DDBJ whole genome shotgun (WGS) entry which is preliminary data.</text>
</comment>
<dbReference type="EMBL" id="BAAFSV010000004">
    <property type="protein sequence ID" value="GAB1317960.1"/>
    <property type="molecule type" value="Genomic_DNA"/>
</dbReference>
<gene>
    <name evidence="2" type="ORF">MFIFM68171_08170</name>
</gene>
<keyword evidence="3" id="KW-1185">Reference proteome</keyword>
<reference evidence="2 3" key="1">
    <citation type="submission" date="2024-09" db="EMBL/GenBank/DDBJ databases">
        <title>Itraconazole resistance in Madurella fahalii resulting from another homologue of gene encoding cytochrome P450 14-alpha sterol demethylase (CYP51).</title>
        <authorList>
            <person name="Yoshioka I."/>
            <person name="Fahal A.H."/>
            <person name="Kaneko S."/>
            <person name="Yaguchi T."/>
        </authorList>
    </citation>
    <scope>NUCLEOTIDE SEQUENCE [LARGE SCALE GENOMIC DNA]</scope>
    <source>
        <strain evidence="2 3">IFM 68171</strain>
    </source>
</reference>
<protein>
    <submittedName>
        <fullName evidence="2">Uncharacterized protein</fullName>
    </submittedName>
</protein>
<dbReference type="GeneID" id="98178913"/>
<feature type="compositionally biased region" description="Low complexity" evidence="1">
    <location>
        <begin position="50"/>
        <end position="62"/>
    </location>
</feature>
<sequence>MNFLDSLGLNIKEPTVDDGPLGELANPILTLLQTNLWNAAFGGSGDGPETSSSTTSSSQTATENSHHPIPLMQWTQFRKHPLAGTSNFVEAHWLAIWRSTPRPILLLAEKGATIDEKELADLDKELFDTTKFARFDYRVTVLAYGDGAYGSIPLFKAGEPSRTSAPRGARTLGPIAAMERVPKAIPKKLDKNACSTSKIGLRIRKQNVKWLGCEETARPAYATLENDGQRIGGGYGSGLLKSLSLDPAAEGADGIITTIPQILTLWHVKASILYNTTTTDARIICDHHAIGYVTFAPGQVWRDTEPTIVVLQPAEGRWLKERLFWS</sequence>
<proteinExistence type="predicted"/>
<dbReference type="RefSeq" id="XP_070919691.1">
    <property type="nucleotide sequence ID" value="XM_071063590.1"/>
</dbReference>